<evidence type="ECO:0000313" key="5">
    <source>
        <dbReference type="EMBL" id="RAS82223.1"/>
    </source>
</evidence>
<keyword evidence="3" id="KW-1133">Transmembrane helix</keyword>
<feature type="transmembrane region" description="Helical" evidence="3">
    <location>
        <begin position="18"/>
        <end position="36"/>
    </location>
</feature>
<protein>
    <recommendedName>
        <fullName evidence="4">Thioredoxin domain-containing protein</fullName>
    </recommendedName>
</protein>
<dbReference type="InterPro" id="IPR017937">
    <property type="entry name" value="Thioredoxin_CS"/>
</dbReference>
<dbReference type="InterPro" id="IPR036249">
    <property type="entry name" value="Thioredoxin-like_sf"/>
</dbReference>
<dbReference type="Pfam" id="PF08534">
    <property type="entry name" value="Redoxin"/>
    <property type="match status" value="1"/>
</dbReference>
<sequence>MHIYILSRKKVRDLWRKGLAIALLLVMIGYTGWQMIQPKENKASSSYENGNVENTQTSMGIEEGKMAPSFTLSSLSGEEIALEHLKGKKVILNFWATWCPPCKKEMPEMQKISKTHGEEVEILAINSTDNEKSVKSVEDFIEEGGYTFTVLLDPEGKVNGNLYRTVAFPTSYFINEDGKIVKRINGQLTEKEMLEFIQS</sequence>
<dbReference type="GO" id="GO:0016491">
    <property type="term" value="F:oxidoreductase activity"/>
    <property type="evidence" value="ECO:0007669"/>
    <property type="project" value="InterPro"/>
</dbReference>
<evidence type="ECO:0000256" key="1">
    <source>
        <dbReference type="ARBA" id="ARBA00004196"/>
    </source>
</evidence>
<dbReference type="PANTHER" id="PTHR42852:SF17">
    <property type="entry name" value="THIOREDOXIN-LIKE PROTEIN HI_1115"/>
    <property type="match status" value="1"/>
</dbReference>
<dbReference type="PROSITE" id="PS00194">
    <property type="entry name" value="THIOREDOXIN_1"/>
    <property type="match status" value="1"/>
</dbReference>
<keyword evidence="3" id="KW-0812">Transmembrane</keyword>
<evidence type="ECO:0000256" key="2">
    <source>
        <dbReference type="ARBA" id="ARBA00022748"/>
    </source>
</evidence>
<evidence type="ECO:0000256" key="3">
    <source>
        <dbReference type="SAM" id="Phobius"/>
    </source>
</evidence>
<dbReference type="Gene3D" id="3.40.30.10">
    <property type="entry name" value="Glutaredoxin"/>
    <property type="match status" value="1"/>
</dbReference>
<organism evidence="5 6">
    <name type="scientific">Priestia endophytica</name>
    <dbReference type="NCBI Taxonomy" id="135735"/>
    <lineage>
        <taxon>Bacteria</taxon>
        <taxon>Bacillati</taxon>
        <taxon>Bacillota</taxon>
        <taxon>Bacilli</taxon>
        <taxon>Bacillales</taxon>
        <taxon>Bacillaceae</taxon>
        <taxon>Priestia</taxon>
    </lineage>
</organism>
<dbReference type="InterPro" id="IPR050553">
    <property type="entry name" value="Thioredoxin_ResA/DsbE_sf"/>
</dbReference>
<dbReference type="InterPro" id="IPR013740">
    <property type="entry name" value="Redoxin"/>
</dbReference>
<dbReference type="Proteomes" id="UP000250174">
    <property type="component" value="Unassembled WGS sequence"/>
</dbReference>
<dbReference type="EMBL" id="LVYK01000001">
    <property type="protein sequence ID" value="RAS82223.1"/>
    <property type="molecule type" value="Genomic_DNA"/>
</dbReference>
<evidence type="ECO:0000259" key="4">
    <source>
        <dbReference type="PROSITE" id="PS51352"/>
    </source>
</evidence>
<proteinExistence type="predicted"/>
<comment type="subcellular location">
    <subcellularLocation>
        <location evidence="1">Cell envelope</location>
    </subcellularLocation>
</comment>
<accession>A0AAX1QHL9</accession>
<gene>
    <name evidence="5" type="ORF">A3864_01560</name>
</gene>
<dbReference type="GO" id="GO:0017004">
    <property type="term" value="P:cytochrome complex assembly"/>
    <property type="evidence" value="ECO:0007669"/>
    <property type="project" value="UniProtKB-KW"/>
</dbReference>
<dbReference type="SUPFAM" id="SSF52833">
    <property type="entry name" value="Thioredoxin-like"/>
    <property type="match status" value="1"/>
</dbReference>
<evidence type="ECO:0000313" key="6">
    <source>
        <dbReference type="Proteomes" id="UP000250174"/>
    </source>
</evidence>
<keyword evidence="2" id="KW-0201">Cytochrome c-type biogenesis</keyword>
<feature type="domain" description="Thioredoxin" evidence="4">
    <location>
        <begin position="61"/>
        <end position="199"/>
    </location>
</feature>
<dbReference type="AlphaFoldDB" id="A0AAX1QHL9"/>
<dbReference type="InterPro" id="IPR013766">
    <property type="entry name" value="Thioredoxin_domain"/>
</dbReference>
<dbReference type="CDD" id="cd02966">
    <property type="entry name" value="TlpA_like_family"/>
    <property type="match status" value="1"/>
</dbReference>
<comment type="caution">
    <text evidence="5">The sequence shown here is derived from an EMBL/GenBank/DDBJ whole genome shotgun (WGS) entry which is preliminary data.</text>
</comment>
<reference evidence="5 6" key="1">
    <citation type="submission" date="2016-03" db="EMBL/GenBank/DDBJ databases">
        <title>Comparison of Bacillus endophyticus and B. anthracis characteristics using whole genome sequence analysis and microbiological techniques.</title>
        <authorList>
            <person name="Lekota K.E."/>
            <person name="Mafofo J."/>
            <person name="Rees J."/>
            <person name="Muchadeyi F.C."/>
            <person name="Madoroba E."/>
            <person name="Van Heerden H."/>
        </authorList>
    </citation>
    <scope>NUCLEOTIDE SEQUENCE [LARGE SCALE GENOMIC DNA]</scope>
    <source>
        <strain evidence="5 6">3631_10C</strain>
    </source>
</reference>
<name>A0AAX1QHL9_9BACI</name>
<keyword evidence="3" id="KW-0472">Membrane</keyword>
<dbReference type="PROSITE" id="PS51352">
    <property type="entry name" value="THIOREDOXIN_2"/>
    <property type="match status" value="1"/>
</dbReference>
<dbReference type="GO" id="GO:0030313">
    <property type="term" value="C:cell envelope"/>
    <property type="evidence" value="ECO:0007669"/>
    <property type="project" value="UniProtKB-SubCell"/>
</dbReference>
<dbReference type="PANTHER" id="PTHR42852">
    <property type="entry name" value="THIOL:DISULFIDE INTERCHANGE PROTEIN DSBE"/>
    <property type="match status" value="1"/>
</dbReference>